<dbReference type="Proteomes" id="UP000054007">
    <property type="component" value="Unassembled WGS sequence"/>
</dbReference>
<organism evidence="1 2">
    <name type="scientific">Cylindrobasidium torrendii FP15055 ss-10</name>
    <dbReference type="NCBI Taxonomy" id="1314674"/>
    <lineage>
        <taxon>Eukaryota</taxon>
        <taxon>Fungi</taxon>
        <taxon>Dikarya</taxon>
        <taxon>Basidiomycota</taxon>
        <taxon>Agaricomycotina</taxon>
        <taxon>Agaricomycetes</taxon>
        <taxon>Agaricomycetidae</taxon>
        <taxon>Agaricales</taxon>
        <taxon>Marasmiineae</taxon>
        <taxon>Physalacriaceae</taxon>
        <taxon>Cylindrobasidium</taxon>
    </lineage>
</organism>
<evidence type="ECO:0000313" key="2">
    <source>
        <dbReference type="Proteomes" id="UP000054007"/>
    </source>
</evidence>
<protein>
    <submittedName>
        <fullName evidence="1">Uncharacterized protein</fullName>
    </submittedName>
</protein>
<evidence type="ECO:0000313" key="1">
    <source>
        <dbReference type="EMBL" id="KIY61100.1"/>
    </source>
</evidence>
<keyword evidence="2" id="KW-1185">Reference proteome</keyword>
<accession>A0A0D7ASW1</accession>
<dbReference type="STRING" id="1314674.A0A0D7ASW1"/>
<reference evidence="1 2" key="1">
    <citation type="journal article" date="2015" name="Fungal Genet. Biol.">
        <title>Evolution of novel wood decay mechanisms in Agaricales revealed by the genome sequences of Fistulina hepatica and Cylindrobasidium torrendii.</title>
        <authorList>
            <person name="Floudas D."/>
            <person name="Held B.W."/>
            <person name="Riley R."/>
            <person name="Nagy L.G."/>
            <person name="Koehler G."/>
            <person name="Ransdell A.S."/>
            <person name="Younus H."/>
            <person name="Chow J."/>
            <person name="Chiniquy J."/>
            <person name="Lipzen A."/>
            <person name="Tritt A."/>
            <person name="Sun H."/>
            <person name="Haridas S."/>
            <person name="LaButti K."/>
            <person name="Ohm R.A."/>
            <person name="Kues U."/>
            <person name="Blanchette R.A."/>
            <person name="Grigoriev I.V."/>
            <person name="Minto R.E."/>
            <person name="Hibbett D.S."/>
        </authorList>
    </citation>
    <scope>NUCLEOTIDE SEQUENCE [LARGE SCALE GENOMIC DNA]</scope>
    <source>
        <strain evidence="1 2">FP15055 ss-10</strain>
    </source>
</reference>
<dbReference type="EMBL" id="KN881057">
    <property type="protein sequence ID" value="KIY61100.1"/>
    <property type="molecule type" value="Genomic_DNA"/>
</dbReference>
<proteinExistence type="predicted"/>
<dbReference type="OrthoDB" id="2752996at2759"/>
<name>A0A0D7ASW1_9AGAR</name>
<feature type="non-terminal residue" evidence="1">
    <location>
        <position position="1"/>
    </location>
</feature>
<gene>
    <name evidence="1" type="ORF">CYLTODRAFT_363307</name>
</gene>
<sequence length="113" mass="13121">GANLQEVTQSSAYKAIKERHNKGMKKKGYGGRIERHITTINLERARYAATDLNRGLPTNTQIWKAMRDRNISKNIQYFMWMLAHDTYKVGNHWLRFTDTTFHGHGYCCECGVV</sequence>
<dbReference type="AlphaFoldDB" id="A0A0D7ASW1"/>